<feature type="domain" description="Phosphotyrosine protein phosphatase I" evidence="2">
    <location>
        <begin position="3"/>
        <end position="142"/>
    </location>
</feature>
<accession>A0A2A7UXL6</accession>
<gene>
    <name evidence="3" type="ORF">CRM82_16620</name>
</gene>
<proteinExistence type="predicted"/>
<sequence length="162" mass="17273">MTTHILVLCTHNSARSVLAEAMFNHWARQLGIDAQAHSAGAAPSGRVHPQALAALRAAGVDVSTLSSKHMDAFAQPGAPQMRVVITVCDSAAAQPCPIWPGAPVRAHWSYPDPSAAPPEQQAQRFELTRQALAYRMLQLVQLPFAQLDSAALQPLVARIGAN</sequence>
<dbReference type="AlphaFoldDB" id="A0A2A7UXL6"/>
<dbReference type="EMBL" id="PDEA01000001">
    <property type="protein sequence ID" value="PEH89998.1"/>
    <property type="molecule type" value="Genomic_DNA"/>
</dbReference>
<comment type="caution">
    <text evidence="3">The sequence shown here is derived from an EMBL/GenBank/DDBJ whole genome shotgun (WGS) entry which is preliminary data.</text>
</comment>
<name>A0A2A7UXL6_COMTR</name>
<dbReference type="Proteomes" id="UP000220246">
    <property type="component" value="Unassembled WGS sequence"/>
</dbReference>
<dbReference type="SMART" id="SM00226">
    <property type="entry name" value="LMWPc"/>
    <property type="match status" value="1"/>
</dbReference>
<dbReference type="InterPro" id="IPR023485">
    <property type="entry name" value="Ptyr_pPase"/>
</dbReference>
<evidence type="ECO:0000313" key="4">
    <source>
        <dbReference type="Proteomes" id="UP000220246"/>
    </source>
</evidence>
<dbReference type="PANTHER" id="PTHR43428">
    <property type="entry name" value="ARSENATE REDUCTASE"/>
    <property type="match status" value="1"/>
</dbReference>
<dbReference type="SUPFAM" id="SSF52788">
    <property type="entry name" value="Phosphotyrosine protein phosphatases I"/>
    <property type="match status" value="1"/>
</dbReference>
<dbReference type="OrthoDB" id="9793058at2"/>
<dbReference type="STRING" id="1219032.GCA_001515545_00680"/>
<organism evidence="3 4">
    <name type="scientific">Comamonas terrigena</name>
    <dbReference type="NCBI Taxonomy" id="32013"/>
    <lineage>
        <taxon>Bacteria</taxon>
        <taxon>Pseudomonadati</taxon>
        <taxon>Pseudomonadota</taxon>
        <taxon>Betaproteobacteria</taxon>
        <taxon>Burkholderiales</taxon>
        <taxon>Comamonadaceae</taxon>
        <taxon>Comamonas</taxon>
    </lineage>
</organism>
<dbReference type="CDD" id="cd16345">
    <property type="entry name" value="LMWP_ArsC"/>
    <property type="match status" value="1"/>
</dbReference>
<evidence type="ECO:0000259" key="2">
    <source>
        <dbReference type="SMART" id="SM00226"/>
    </source>
</evidence>
<dbReference type="InterPro" id="IPR036196">
    <property type="entry name" value="Ptyr_pPase_sf"/>
</dbReference>
<evidence type="ECO:0000256" key="1">
    <source>
        <dbReference type="ARBA" id="ARBA00022849"/>
    </source>
</evidence>
<dbReference type="Gene3D" id="3.40.50.2300">
    <property type="match status" value="1"/>
</dbReference>
<keyword evidence="1" id="KW-0059">Arsenical resistance</keyword>
<evidence type="ECO:0000313" key="3">
    <source>
        <dbReference type="EMBL" id="PEH89998.1"/>
    </source>
</evidence>
<protein>
    <submittedName>
        <fullName evidence="3">Arsenate reductase ArsC</fullName>
    </submittedName>
</protein>
<reference evidence="4" key="1">
    <citation type="submission" date="2017-09" db="EMBL/GenBank/DDBJ databases">
        <title>FDA dAtabase for Regulatory Grade micrObial Sequences (FDA-ARGOS): Supporting development and validation of Infectious Disease Dx tests.</title>
        <authorList>
            <person name="Minogue T."/>
            <person name="Wolcott M."/>
            <person name="Wasieloski L."/>
            <person name="Aguilar W."/>
            <person name="Moore D."/>
            <person name="Tallon L."/>
            <person name="Sadzewicz L."/>
            <person name="Ott S."/>
            <person name="Zhao X."/>
            <person name="Nagaraj S."/>
            <person name="Vavikolanu K."/>
            <person name="Aluvathingal J."/>
            <person name="Nadendla S."/>
            <person name="Sichtig H."/>
        </authorList>
    </citation>
    <scope>NUCLEOTIDE SEQUENCE [LARGE SCALE GENOMIC DNA]</scope>
    <source>
        <strain evidence="4">FDAARGOS_394</strain>
    </source>
</reference>
<keyword evidence="4" id="KW-1185">Reference proteome</keyword>
<dbReference type="GO" id="GO:0046685">
    <property type="term" value="P:response to arsenic-containing substance"/>
    <property type="evidence" value="ECO:0007669"/>
    <property type="project" value="UniProtKB-KW"/>
</dbReference>
<dbReference type="GeneID" id="80802241"/>
<dbReference type="RefSeq" id="WP_066533504.1">
    <property type="nucleotide sequence ID" value="NZ_DALZQJ010000046.1"/>
</dbReference>
<dbReference type="PANTHER" id="PTHR43428:SF1">
    <property type="entry name" value="ARSENATE REDUCTASE"/>
    <property type="match status" value="1"/>
</dbReference>
<dbReference type="Pfam" id="PF01451">
    <property type="entry name" value="LMWPc"/>
    <property type="match status" value="1"/>
</dbReference>